<accession>A0AA38R438</accession>
<feature type="compositionally biased region" description="Polar residues" evidence="2">
    <location>
        <begin position="42"/>
        <end position="52"/>
    </location>
</feature>
<comment type="caution">
    <text evidence="5">The sequence shown here is derived from an EMBL/GenBank/DDBJ whole genome shotgun (WGS) entry which is preliminary data.</text>
</comment>
<evidence type="ECO:0000313" key="5">
    <source>
        <dbReference type="EMBL" id="KAJ9132975.1"/>
    </source>
</evidence>
<dbReference type="PROSITE" id="PS50213">
    <property type="entry name" value="FAS1"/>
    <property type="match status" value="1"/>
</dbReference>
<organism evidence="5 6">
    <name type="scientific">Pleurostoma richardsiae</name>
    <dbReference type="NCBI Taxonomy" id="41990"/>
    <lineage>
        <taxon>Eukaryota</taxon>
        <taxon>Fungi</taxon>
        <taxon>Dikarya</taxon>
        <taxon>Ascomycota</taxon>
        <taxon>Pezizomycotina</taxon>
        <taxon>Sordariomycetes</taxon>
        <taxon>Sordariomycetidae</taxon>
        <taxon>Calosphaeriales</taxon>
        <taxon>Pleurostomataceae</taxon>
        <taxon>Pleurostoma</taxon>
    </lineage>
</organism>
<keyword evidence="6" id="KW-1185">Reference proteome</keyword>
<evidence type="ECO:0000256" key="2">
    <source>
        <dbReference type="SAM" id="MobiDB-lite"/>
    </source>
</evidence>
<sequence length="236" mass="25244">MKPAYLCAFASLTSLATSQLIVPLHHRGKGKAIPPPLRGDIQDSSGDHQQQPLMDPVGPPVPALPPGPPSDEQPPSSSPGGGGGLLITDVMGRDRSINIFAGLARDTEEVSRRLDDAGQNSTVLAPLNSAVEGLPRKPWEDPRDYSGLGEAAYEGGEGEERARRNIQRFVEAHVVPASPWGEGRRVRTVDGGEREVWWEDRDGVKVIQPDGIEVVGVAGSVSNGQVWIIKGVRNYA</sequence>
<feature type="compositionally biased region" description="Pro residues" evidence="2">
    <location>
        <begin position="57"/>
        <end position="72"/>
    </location>
</feature>
<feature type="region of interest" description="Disordered" evidence="2">
    <location>
        <begin position="27"/>
        <end position="88"/>
    </location>
</feature>
<evidence type="ECO:0000256" key="1">
    <source>
        <dbReference type="ARBA" id="ARBA00022729"/>
    </source>
</evidence>
<dbReference type="InterPro" id="IPR036378">
    <property type="entry name" value="FAS1_dom_sf"/>
</dbReference>
<dbReference type="PANTHER" id="PTHR28156:SF1">
    <property type="entry name" value="FAS1 DOMAIN-CONTAINING PROTEIN YDR262W"/>
    <property type="match status" value="1"/>
</dbReference>
<evidence type="ECO:0000259" key="4">
    <source>
        <dbReference type="PROSITE" id="PS50213"/>
    </source>
</evidence>
<evidence type="ECO:0000256" key="3">
    <source>
        <dbReference type="SAM" id="SignalP"/>
    </source>
</evidence>
<gene>
    <name evidence="5" type="ORF">NKR23_g11049</name>
</gene>
<feature type="domain" description="FAS1" evidence="4">
    <location>
        <begin position="84"/>
        <end position="233"/>
    </location>
</feature>
<proteinExistence type="predicted"/>
<dbReference type="Proteomes" id="UP001174694">
    <property type="component" value="Unassembled WGS sequence"/>
</dbReference>
<dbReference type="InterPro" id="IPR040200">
    <property type="entry name" value="Mug57-like"/>
</dbReference>
<reference evidence="5" key="1">
    <citation type="submission" date="2022-07" db="EMBL/GenBank/DDBJ databases">
        <title>Fungi with potential for degradation of polypropylene.</title>
        <authorList>
            <person name="Gostincar C."/>
        </authorList>
    </citation>
    <scope>NUCLEOTIDE SEQUENCE</scope>
    <source>
        <strain evidence="5">EXF-13308</strain>
    </source>
</reference>
<feature type="signal peptide" evidence="3">
    <location>
        <begin position="1"/>
        <end position="18"/>
    </location>
</feature>
<evidence type="ECO:0000313" key="6">
    <source>
        <dbReference type="Proteomes" id="UP001174694"/>
    </source>
</evidence>
<feature type="chain" id="PRO_5041310515" description="FAS1 domain-containing protein" evidence="3">
    <location>
        <begin position="19"/>
        <end position="236"/>
    </location>
</feature>
<dbReference type="EMBL" id="JANBVO010000054">
    <property type="protein sequence ID" value="KAJ9132975.1"/>
    <property type="molecule type" value="Genomic_DNA"/>
</dbReference>
<keyword evidence="1 3" id="KW-0732">Signal</keyword>
<name>A0AA38R438_9PEZI</name>
<protein>
    <recommendedName>
        <fullName evidence="4">FAS1 domain-containing protein</fullName>
    </recommendedName>
</protein>
<dbReference type="PANTHER" id="PTHR28156">
    <property type="entry name" value="FAS1 DOMAIN-CONTAINING PROTEIN YDR262W"/>
    <property type="match status" value="1"/>
</dbReference>
<dbReference type="Gene3D" id="2.30.180.10">
    <property type="entry name" value="FAS1 domain"/>
    <property type="match status" value="1"/>
</dbReference>
<dbReference type="InterPro" id="IPR000782">
    <property type="entry name" value="FAS1_domain"/>
</dbReference>
<dbReference type="SUPFAM" id="SSF82153">
    <property type="entry name" value="FAS1 domain"/>
    <property type="match status" value="1"/>
</dbReference>
<dbReference type="AlphaFoldDB" id="A0AA38R438"/>